<dbReference type="OrthoDB" id="1917859at2759"/>
<dbReference type="EMBL" id="JADCNM010000008">
    <property type="protein sequence ID" value="KAG0470957.1"/>
    <property type="molecule type" value="Genomic_DNA"/>
</dbReference>
<dbReference type="AlphaFoldDB" id="A0A835QLA1"/>
<reference evidence="1 2" key="1">
    <citation type="journal article" date="2020" name="Nat. Food">
        <title>A phased Vanilla planifolia genome enables genetic improvement of flavour and production.</title>
        <authorList>
            <person name="Hasing T."/>
            <person name="Tang H."/>
            <person name="Brym M."/>
            <person name="Khazi F."/>
            <person name="Huang T."/>
            <person name="Chambers A.H."/>
        </authorList>
    </citation>
    <scope>NUCLEOTIDE SEQUENCE [LARGE SCALE GENOMIC DNA]</scope>
    <source>
        <tissue evidence="1">Leaf</tissue>
    </source>
</reference>
<name>A0A835QLA1_VANPL</name>
<gene>
    <name evidence="1" type="ORF">HPP92_015503</name>
</gene>
<sequence length="345" mass="38252">MGKFFKLSFRPSSNKNALSEETNAFFNSLSQGLNALERSLCDDHISLRWSAKAMEFLEGLHFELLSLLKKSKLPLKRGAEESWLKQYLQDSIAILDFCNSLKLAVSRLDRYRLIVDITVQKLGSNASLRLSSSKTVELERSLLENQTNLGFRMMADAVKLGSRVGDSGHTIENKNLTSAIFASKSVLVLVALLLISAMVSPVSINLGDADLPVMFPLLKPLFEMLSSLARRFHERASAAGNRSGSVLAEQGRVKKAMQEIEAQMEDGVVDEMKLLRSVEGLRTSSGGLREGLEEFDSALDNLFDAVMRGRNEMSAVLRNSGRKDSMGRRLQITSSRDMIRLLCNG</sequence>
<evidence type="ECO:0000313" key="2">
    <source>
        <dbReference type="Proteomes" id="UP000639772"/>
    </source>
</evidence>
<accession>A0A835QLA1</accession>
<dbReference type="Proteomes" id="UP000639772">
    <property type="component" value="Unassembled WGS sequence"/>
</dbReference>
<dbReference type="PANTHER" id="PTHR31509">
    <property type="entry name" value="BPS1-LIKE PROTEIN"/>
    <property type="match status" value="1"/>
</dbReference>
<evidence type="ECO:0000313" key="1">
    <source>
        <dbReference type="EMBL" id="KAG0470957.1"/>
    </source>
</evidence>
<organism evidence="1 2">
    <name type="scientific">Vanilla planifolia</name>
    <name type="common">Vanilla</name>
    <dbReference type="NCBI Taxonomy" id="51239"/>
    <lineage>
        <taxon>Eukaryota</taxon>
        <taxon>Viridiplantae</taxon>
        <taxon>Streptophyta</taxon>
        <taxon>Embryophyta</taxon>
        <taxon>Tracheophyta</taxon>
        <taxon>Spermatophyta</taxon>
        <taxon>Magnoliopsida</taxon>
        <taxon>Liliopsida</taxon>
        <taxon>Asparagales</taxon>
        <taxon>Orchidaceae</taxon>
        <taxon>Vanilloideae</taxon>
        <taxon>Vanilleae</taxon>
        <taxon>Vanilla</taxon>
    </lineage>
</organism>
<protein>
    <submittedName>
        <fullName evidence="1">Uncharacterized protein</fullName>
    </submittedName>
</protein>
<comment type="caution">
    <text evidence="1">The sequence shown here is derived from an EMBL/GenBank/DDBJ whole genome shotgun (WGS) entry which is preliminary data.</text>
</comment>
<proteinExistence type="predicted"/>